<proteinExistence type="predicted"/>
<dbReference type="Pfam" id="PF00069">
    <property type="entry name" value="Pkinase"/>
    <property type="match status" value="1"/>
</dbReference>
<dbReference type="PROSITE" id="PS50011">
    <property type="entry name" value="PROTEIN_KINASE_DOM"/>
    <property type="match status" value="1"/>
</dbReference>
<dbReference type="InterPro" id="IPR011009">
    <property type="entry name" value="Kinase-like_dom_sf"/>
</dbReference>
<dbReference type="PANTHER" id="PTHR44167">
    <property type="entry name" value="OVARIAN-SPECIFIC SERINE/THREONINE-PROTEIN KINASE LOK-RELATED"/>
    <property type="match status" value="1"/>
</dbReference>
<dbReference type="SUPFAM" id="SSF56112">
    <property type="entry name" value="Protein kinase-like (PK-like)"/>
    <property type="match status" value="1"/>
</dbReference>
<gene>
    <name evidence="2" type="ORF">M9Y10_032578</name>
</gene>
<sequence>MNPKMCDFNLAIIYMKGLRRIRRGTPMCRAPEIIERKIIKDLTKIDIWSLAVTFYAASEKYFPFNEPEKPDPQKLSAKAKDSFLLLLLKKCFVLDPVHRISAKEMLDDEYFMNPVFPCSLNSLEESQKANIRNNRIACNKYSNKNMKKS</sequence>
<name>A0ABR2GZQ4_9EUKA</name>
<dbReference type="Gene3D" id="1.10.510.10">
    <property type="entry name" value="Transferase(Phosphotransferase) domain 1"/>
    <property type="match status" value="1"/>
</dbReference>
<protein>
    <submittedName>
        <fullName evidence="2">Kinase that interacts with cdc31p</fullName>
    </submittedName>
</protein>
<evidence type="ECO:0000259" key="1">
    <source>
        <dbReference type="PROSITE" id="PS50011"/>
    </source>
</evidence>
<dbReference type="InterPro" id="IPR000719">
    <property type="entry name" value="Prot_kinase_dom"/>
</dbReference>
<dbReference type="EMBL" id="JAPFFF010000053">
    <property type="protein sequence ID" value="KAK8839106.1"/>
    <property type="molecule type" value="Genomic_DNA"/>
</dbReference>
<feature type="domain" description="Protein kinase" evidence="1">
    <location>
        <begin position="1"/>
        <end position="111"/>
    </location>
</feature>
<accession>A0ABR2GZQ4</accession>
<keyword evidence="2" id="KW-0808">Transferase</keyword>
<organism evidence="2 3">
    <name type="scientific">Tritrichomonas musculus</name>
    <dbReference type="NCBI Taxonomy" id="1915356"/>
    <lineage>
        <taxon>Eukaryota</taxon>
        <taxon>Metamonada</taxon>
        <taxon>Parabasalia</taxon>
        <taxon>Tritrichomonadida</taxon>
        <taxon>Tritrichomonadidae</taxon>
        <taxon>Tritrichomonas</taxon>
    </lineage>
</organism>
<comment type="caution">
    <text evidence="2">The sequence shown here is derived from an EMBL/GenBank/DDBJ whole genome shotgun (WGS) entry which is preliminary data.</text>
</comment>
<keyword evidence="2" id="KW-0418">Kinase</keyword>
<evidence type="ECO:0000313" key="3">
    <source>
        <dbReference type="Proteomes" id="UP001470230"/>
    </source>
</evidence>
<dbReference type="PANTHER" id="PTHR44167:SF24">
    <property type="entry name" value="SERINE_THREONINE-PROTEIN KINASE CHK2"/>
    <property type="match status" value="1"/>
</dbReference>
<dbReference type="Proteomes" id="UP001470230">
    <property type="component" value="Unassembled WGS sequence"/>
</dbReference>
<reference evidence="2 3" key="1">
    <citation type="submission" date="2024-04" db="EMBL/GenBank/DDBJ databases">
        <title>Tritrichomonas musculus Genome.</title>
        <authorList>
            <person name="Alves-Ferreira E."/>
            <person name="Grigg M."/>
            <person name="Lorenzi H."/>
            <person name="Galac M."/>
        </authorList>
    </citation>
    <scope>NUCLEOTIDE SEQUENCE [LARGE SCALE GENOMIC DNA]</scope>
    <source>
        <strain evidence="2 3">EAF2021</strain>
    </source>
</reference>
<keyword evidence="3" id="KW-1185">Reference proteome</keyword>
<evidence type="ECO:0000313" key="2">
    <source>
        <dbReference type="EMBL" id="KAK8839106.1"/>
    </source>
</evidence>
<dbReference type="GO" id="GO:0016301">
    <property type="term" value="F:kinase activity"/>
    <property type="evidence" value="ECO:0007669"/>
    <property type="project" value="UniProtKB-KW"/>
</dbReference>